<dbReference type="OrthoDB" id="5605561at2"/>
<dbReference type="AlphaFoldDB" id="A0A0B6CU04"/>
<keyword evidence="1" id="KW-0732">Signal</keyword>
<proteinExistence type="predicted"/>
<evidence type="ECO:0000313" key="2">
    <source>
        <dbReference type="EMBL" id="AJI53929.1"/>
    </source>
</evidence>
<feature type="signal peptide" evidence="1">
    <location>
        <begin position="1"/>
        <end position="21"/>
    </location>
</feature>
<dbReference type="Proteomes" id="UP000031830">
    <property type="component" value="Chromosome"/>
</dbReference>
<dbReference type="RefSeq" id="WP_044526329.1">
    <property type="nucleotide sequence ID" value="NZ_CP009440.1"/>
</dbReference>
<sequence length="74" mass="8460">MKNKILIIGMLLLSLSGVSFASYTVLDDNGKAITNCADLEIEKDNQNRFSRAVFSKCNNREVFSYTGNFRYQER</sequence>
<gene>
    <name evidence="2" type="ORF">LA55_1193</name>
</gene>
<evidence type="ECO:0000256" key="1">
    <source>
        <dbReference type="SAM" id="SignalP"/>
    </source>
</evidence>
<dbReference type="STRING" id="28110.KU46_1379"/>
<dbReference type="EMBL" id="CP009440">
    <property type="protein sequence ID" value="AJI53929.1"/>
    <property type="molecule type" value="Genomic_DNA"/>
</dbReference>
<reference evidence="2 3" key="1">
    <citation type="journal article" date="2015" name="Genome Announc.">
        <title>Genome sequencing of 18 francisella strains to aid in assay development and testing.</title>
        <authorList>
            <person name="Johnson S.L."/>
            <person name="Daligault H.E."/>
            <person name="Davenport K.W."/>
            <person name="Coyne S.R."/>
            <person name="Frey K.G."/>
            <person name="Koroleva G.I."/>
            <person name="Broomall S.M."/>
            <person name="Bishop-Lilly K.A."/>
            <person name="Bruce D.C."/>
            <person name="Chertkov O."/>
            <person name="Freitas T."/>
            <person name="Jaissle J."/>
            <person name="Ladner J.T."/>
            <person name="Rosenzweig C.N."/>
            <person name="Gibbons H.S."/>
            <person name="Palacios G.F."/>
            <person name="Redden C.L."/>
            <person name="Xu Y."/>
            <person name="Minogue T.D."/>
            <person name="Chain P.S."/>
        </authorList>
    </citation>
    <scope>NUCLEOTIDE SEQUENCE [LARGE SCALE GENOMIC DNA]</scope>
    <source>
        <strain evidence="2 3">GA01-2794</strain>
    </source>
</reference>
<evidence type="ECO:0000313" key="3">
    <source>
        <dbReference type="Proteomes" id="UP000031830"/>
    </source>
</evidence>
<dbReference type="KEGG" id="fpz:LA55_1193"/>
<organism evidence="2 3">
    <name type="scientific">Francisella philomiragia</name>
    <dbReference type="NCBI Taxonomy" id="28110"/>
    <lineage>
        <taxon>Bacteria</taxon>
        <taxon>Pseudomonadati</taxon>
        <taxon>Pseudomonadota</taxon>
        <taxon>Gammaproteobacteria</taxon>
        <taxon>Thiotrichales</taxon>
        <taxon>Francisellaceae</taxon>
        <taxon>Francisella</taxon>
    </lineage>
</organism>
<protein>
    <submittedName>
        <fullName evidence="2">Uncharacterized protein</fullName>
    </submittedName>
</protein>
<accession>A0A0B6CU04</accession>
<name>A0A0B6CU04_9GAMM</name>
<feature type="chain" id="PRO_5002121907" evidence="1">
    <location>
        <begin position="22"/>
        <end position="74"/>
    </location>
</feature>